<dbReference type="Pfam" id="PF04023">
    <property type="entry name" value="FeoA"/>
    <property type="match status" value="1"/>
</dbReference>
<evidence type="ECO:0000313" key="4">
    <source>
        <dbReference type="Proteomes" id="UP000197032"/>
    </source>
</evidence>
<dbReference type="OrthoDB" id="2111964at2"/>
<comment type="caution">
    <text evidence="3">The sequence shown here is derived from an EMBL/GenBank/DDBJ whole genome shotgun (WGS) entry which is preliminary data.</text>
</comment>
<accession>A0A1Z5HR08</accession>
<dbReference type="Gene3D" id="2.30.30.90">
    <property type="match status" value="1"/>
</dbReference>
<gene>
    <name evidence="3" type="ORF">KKC1_10290</name>
</gene>
<keyword evidence="1" id="KW-0408">Iron</keyword>
<dbReference type="InterPro" id="IPR007167">
    <property type="entry name" value="Fe-transptr_FeoA-like"/>
</dbReference>
<dbReference type="InterPro" id="IPR008988">
    <property type="entry name" value="Transcriptional_repressor_C"/>
</dbReference>
<name>A0A1Z5HR08_9FIRM</name>
<protein>
    <submittedName>
        <fullName evidence="3">FeoA family protein</fullName>
    </submittedName>
</protein>
<evidence type="ECO:0000256" key="1">
    <source>
        <dbReference type="ARBA" id="ARBA00023004"/>
    </source>
</evidence>
<evidence type="ECO:0000259" key="2">
    <source>
        <dbReference type="SMART" id="SM00899"/>
    </source>
</evidence>
<dbReference type="SMART" id="SM00899">
    <property type="entry name" value="FeoA"/>
    <property type="match status" value="1"/>
</dbReference>
<dbReference type="EMBL" id="BDGJ01000035">
    <property type="protein sequence ID" value="GAW91868.1"/>
    <property type="molecule type" value="Genomic_DNA"/>
</dbReference>
<dbReference type="Proteomes" id="UP000197032">
    <property type="component" value="Unassembled WGS sequence"/>
</dbReference>
<evidence type="ECO:0000313" key="3">
    <source>
        <dbReference type="EMBL" id="GAW91868.1"/>
    </source>
</evidence>
<feature type="domain" description="Ferrous iron transporter FeoA-like" evidence="2">
    <location>
        <begin position="1"/>
        <end position="71"/>
    </location>
</feature>
<dbReference type="AlphaFoldDB" id="A0A1Z5HR08"/>
<proteinExistence type="predicted"/>
<reference evidence="4" key="1">
    <citation type="journal article" date="2017" name="Appl. Environ. Microbiol.">
        <title>Genomic analysis of Calderihabitans maritimus KKC1, a thermophilic hydrogenogenic carboxydotrophic bacterium isolated from marine sediment.</title>
        <authorList>
            <person name="Omae K."/>
            <person name="Yoneda Y."/>
            <person name="Fukuyama Y."/>
            <person name="Yoshida T."/>
            <person name="Sako Y."/>
        </authorList>
    </citation>
    <scope>NUCLEOTIDE SEQUENCE [LARGE SCALE GENOMIC DNA]</scope>
    <source>
        <strain evidence="4">KKC1</strain>
    </source>
</reference>
<dbReference type="GO" id="GO:0046914">
    <property type="term" value="F:transition metal ion binding"/>
    <property type="evidence" value="ECO:0007669"/>
    <property type="project" value="InterPro"/>
</dbReference>
<keyword evidence="4" id="KW-1185">Reference proteome</keyword>
<dbReference type="SUPFAM" id="SSF50037">
    <property type="entry name" value="C-terminal domain of transcriptional repressors"/>
    <property type="match status" value="1"/>
</dbReference>
<dbReference type="InterPro" id="IPR038157">
    <property type="entry name" value="FeoA_core_dom"/>
</dbReference>
<dbReference type="RefSeq" id="WP_088553330.1">
    <property type="nucleotide sequence ID" value="NZ_BDGJ01000035.1"/>
</dbReference>
<organism evidence="3 4">
    <name type="scientific">Calderihabitans maritimus</name>
    <dbReference type="NCBI Taxonomy" id="1246530"/>
    <lineage>
        <taxon>Bacteria</taxon>
        <taxon>Bacillati</taxon>
        <taxon>Bacillota</taxon>
        <taxon>Clostridia</taxon>
        <taxon>Neomoorellales</taxon>
        <taxon>Calderihabitantaceae</taxon>
        <taxon>Calderihabitans</taxon>
    </lineage>
</organism>
<sequence>MTLDKSRRGQKLRVLSIPDERMRAQAIRFGITEGEIISCREIVPGGPIIVGKNKQEIAIGRGLARQIRVEPVGLKGMELLRRKGHALS</sequence>